<protein>
    <submittedName>
        <fullName evidence="1">Uncharacterized protein</fullName>
    </submittedName>
</protein>
<name>A0A6S6SWD0_9GAMM</name>
<organism evidence="1">
    <name type="scientific">uncultured Thiotrichaceae bacterium</name>
    <dbReference type="NCBI Taxonomy" id="298394"/>
    <lineage>
        <taxon>Bacteria</taxon>
        <taxon>Pseudomonadati</taxon>
        <taxon>Pseudomonadota</taxon>
        <taxon>Gammaproteobacteria</taxon>
        <taxon>Thiotrichales</taxon>
        <taxon>Thiotrichaceae</taxon>
        <taxon>environmental samples</taxon>
    </lineage>
</organism>
<dbReference type="AlphaFoldDB" id="A0A6S6SWD0"/>
<proteinExistence type="predicted"/>
<reference evidence="1" key="1">
    <citation type="submission" date="2020-01" db="EMBL/GenBank/DDBJ databases">
        <authorList>
            <person name="Meier V. D."/>
            <person name="Meier V D."/>
        </authorList>
    </citation>
    <scope>NUCLEOTIDE SEQUENCE</scope>
    <source>
        <strain evidence="1">HLG_WM_MAG_08</strain>
    </source>
</reference>
<sequence length="21" mass="2108">MRKTAIASTLATLILGAASMS</sequence>
<evidence type="ECO:0000313" key="1">
    <source>
        <dbReference type="EMBL" id="CAA6806901.1"/>
    </source>
</evidence>
<dbReference type="EMBL" id="CACVAV010000112">
    <property type="protein sequence ID" value="CAA6806901.1"/>
    <property type="molecule type" value="Genomic_DNA"/>
</dbReference>
<accession>A0A6S6SWD0</accession>
<gene>
    <name evidence="1" type="ORF">HELGO_WM12281</name>
</gene>
<feature type="non-terminal residue" evidence="1">
    <location>
        <position position="21"/>
    </location>
</feature>